<dbReference type="GO" id="GO:0005829">
    <property type="term" value="C:cytosol"/>
    <property type="evidence" value="ECO:0007669"/>
    <property type="project" value="TreeGrafter"/>
</dbReference>
<dbReference type="Gene3D" id="3.40.30.10">
    <property type="entry name" value="Glutaredoxin"/>
    <property type="match status" value="1"/>
</dbReference>
<organism evidence="11 12">
    <name type="scientific">Candidatus Uhrbacteria bacterium GW2011_GWF2_39_13</name>
    <dbReference type="NCBI Taxonomy" id="1618995"/>
    <lineage>
        <taxon>Bacteria</taxon>
        <taxon>Candidatus Uhriibacteriota</taxon>
    </lineage>
</organism>
<dbReference type="PANTHER" id="PTHR45663">
    <property type="entry name" value="GEO12009P1"/>
    <property type="match status" value="1"/>
</dbReference>
<keyword evidence="4 9" id="KW-1015">Disulfide bond</keyword>
<dbReference type="GO" id="GO:0045454">
    <property type="term" value="P:cell redox homeostasis"/>
    <property type="evidence" value="ECO:0007669"/>
    <property type="project" value="TreeGrafter"/>
</dbReference>
<proteinExistence type="inferred from homology"/>
<gene>
    <name evidence="11" type="ORF">UT30_C0011G0015</name>
</gene>
<dbReference type="InterPro" id="IPR036249">
    <property type="entry name" value="Thioredoxin-like_sf"/>
</dbReference>
<dbReference type="EMBL" id="LBWG01000011">
    <property type="protein sequence ID" value="KKR04169.1"/>
    <property type="molecule type" value="Genomic_DNA"/>
</dbReference>
<evidence type="ECO:0000256" key="5">
    <source>
        <dbReference type="ARBA" id="ARBA00023284"/>
    </source>
</evidence>
<dbReference type="AlphaFoldDB" id="A0A0G0MJI0"/>
<evidence type="ECO:0000256" key="7">
    <source>
        <dbReference type="PIRNR" id="PIRNR000077"/>
    </source>
</evidence>
<feature type="site" description="Contributes to redox potential value" evidence="8">
    <location>
        <position position="33"/>
    </location>
</feature>
<evidence type="ECO:0000256" key="6">
    <source>
        <dbReference type="NCBIfam" id="TIGR01068"/>
    </source>
</evidence>
<keyword evidence="5 9" id="KW-0676">Redox-active center</keyword>
<evidence type="ECO:0000259" key="10">
    <source>
        <dbReference type="PROSITE" id="PS51352"/>
    </source>
</evidence>
<evidence type="ECO:0000256" key="4">
    <source>
        <dbReference type="ARBA" id="ARBA00023157"/>
    </source>
</evidence>
<dbReference type="Proteomes" id="UP000033935">
    <property type="component" value="Unassembled WGS sequence"/>
</dbReference>
<feature type="active site" description="Nucleophile" evidence="8">
    <location>
        <position position="31"/>
    </location>
</feature>
<dbReference type="PROSITE" id="PS00194">
    <property type="entry name" value="THIOREDOXIN_1"/>
    <property type="match status" value="1"/>
</dbReference>
<dbReference type="InterPro" id="IPR013766">
    <property type="entry name" value="Thioredoxin_domain"/>
</dbReference>
<dbReference type="NCBIfam" id="TIGR01068">
    <property type="entry name" value="thioredoxin"/>
    <property type="match status" value="1"/>
</dbReference>
<feature type="site" description="Deprotonates C-terminal active site Cys" evidence="8">
    <location>
        <position position="25"/>
    </location>
</feature>
<comment type="similarity">
    <text evidence="1 7">Belongs to the thioredoxin family.</text>
</comment>
<feature type="domain" description="Thioredoxin" evidence="10">
    <location>
        <begin position="1"/>
        <end position="105"/>
    </location>
</feature>
<name>A0A0G0MJI0_9BACT</name>
<reference evidence="11 12" key="1">
    <citation type="journal article" date="2015" name="Nature">
        <title>rRNA introns, odd ribosomes, and small enigmatic genomes across a large radiation of phyla.</title>
        <authorList>
            <person name="Brown C.T."/>
            <person name="Hug L.A."/>
            <person name="Thomas B.C."/>
            <person name="Sharon I."/>
            <person name="Castelle C.J."/>
            <person name="Singh A."/>
            <person name="Wilkins M.J."/>
            <person name="Williams K.H."/>
            <person name="Banfield J.F."/>
        </authorList>
    </citation>
    <scope>NUCLEOTIDE SEQUENCE [LARGE SCALE GENOMIC DNA]</scope>
</reference>
<comment type="caution">
    <text evidence="11">The sequence shown here is derived from an EMBL/GenBank/DDBJ whole genome shotgun (WGS) entry which is preliminary data.</text>
</comment>
<evidence type="ECO:0000256" key="1">
    <source>
        <dbReference type="ARBA" id="ARBA00008987"/>
    </source>
</evidence>
<dbReference type="FunFam" id="3.40.30.10:FF:000001">
    <property type="entry name" value="Thioredoxin"/>
    <property type="match status" value="1"/>
</dbReference>
<dbReference type="GO" id="GO:0015035">
    <property type="term" value="F:protein-disulfide reductase activity"/>
    <property type="evidence" value="ECO:0007669"/>
    <property type="project" value="UniProtKB-UniRule"/>
</dbReference>
<dbReference type="PIRSF" id="PIRSF000077">
    <property type="entry name" value="Thioredoxin"/>
    <property type="match status" value="1"/>
</dbReference>
<dbReference type="PRINTS" id="PR00421">
    <property type="entry name" value="THIOREDOXIN"/>
</dbReference>
<dbReference type="Pfam" id="PF00085">
    <property type="entry name" value="Thioredoxin"/>
    <property type="match status" value="1"/>
</dbReference>
<accession>A0A0G0MJI0</accession>
<feature type="active site" description="Nucleophile" evidence="8">
    <location>
        <position position="34"/>
    </location>
</feature>
<dbReference type="InterPro" id="IPR017937">
    <property type="entry name" value="Thioredoxin_CS"/>
</dbReference>
<dbReference type="PANTHER" id="PTHR45663:SF11">
    <property type="entry name" value="GEO12009P1"/>
    <property type="match status" value="1"/>
</dbReference>
<evidence type="ECO:0000256" key="9">
    <source>
        <dbReference type="PIRSR" id="PIRSR000077-4"/>
    </source>
</evidence>
<dbReference type="InterPro" id="IPR005746">
    <property type="entry name" value="Thioredoxin"/>
</dbReference>
<sequence>MLELILTSDNFESSVLQAQKPVMVDFWAPWCGPCKVMSPIVESLAMEMEDVIVGKVNVDEHSSIAQKFNILSIPTFIIFKGGQVVDQFSGSMSRDQLREKIQRHL</sequence>
<feature type="disulfide bond" description="Redox-active" evidence="9">
    <location>
        <begin position="31"/>
        <end position="34"/>
    </location>
</feature>
<evidence type="ECO:0000256" key="8">
    <source>
        <dbReference type="PIRSR" id="PIRSR000077-1"/>
    </source>
</evidence>
<evidence type="ECO:0000256" key="3">
    <source>
        <dbReference type="ARBA" id="ARBA00022982"/>
    </source>
</evidence>
<dbReference type="SUPFAM" id="SSF52833">
    <property type="entry name" value="Thioredoxin-like"/>
    <property type="match status" value="1"/>
</dbReference>
<evidence type="ECO:0000313" key="11">
    <source>
        <dbReference type="EMBL" id="KKR04169.1"/>
    </source>
</evidence>
<evidence type="ECO:0000313" key="12">
    <source>
        <dbReference type="Proteomes" id="UP000033935"/>
    </source>
</evidence>
<dbReference type="PROSITE" id="PS51352">
    <property type="entry name" value="THIOREDOXIN_2"/>
    <property type="match status" value="1"/>
</dbReference>
<keyword evidence="3" id="KW-0249">Electron transport</keyword>
<dbReference type="CDD" id="cd02947">
    <property type="entry name" value="TRX_family"/>
    <property type="match status" value="1"/>
</dbReference>
<protein>
    <recommendedName>
        <fullName evidence="6 7">Thioredoxin</fullName>
    </recommendedName>
</protein>
<keyword evidence="2" id="KW-0813">Transport</keyword>
<evidence type="ECO:0000256" key="2">
    <source>
        <dbReference type="ARBA" id="ARBA00022448"/>
    </source>
</evidence>
<feature type="site" description="Contributes to redox potential value" evidence="8">
    <location>
        <position position="32"/>
    </location>
</feature>